<sequence length="135" mass="15148">MLTRAPYISHRTEAKGRCGNSPLFTHLGCQMWDLSVILKEVVGVGDLSQTAWSFYYYLLTASGQPKDKRPICTQVAASLILFTDVISAYLRKHELYRREFTRVQSSSLIILSPGHRAPPGRLALRLDQTSPEPIA</sequence>
<proteinExistence type="predicted"/>
<dbReference type="AlphaFoldDB" id="A0A1A8H648"/>
<evidence type="ECO:0000313" key="1">
    <source>
        <dbReference type="EMBL" id="SBQ78797.1"/>
    </source>
</evidence>
<dbReference type="EMBL" id="HAEC01010581">
    <property type="protein sequence ID" value="SBQ78797.1"/>
    <property type="molecule type" value="Transcribed_RNA"/>
</dbReference>
<accession>A0A1A8H648</accession>
<organism evidence="1">
    <name type="scientific">Nothobranchius korthausae</name>
    <dbReference type="NCBI Taxonomy" id="1143690"/>
    <lineage>
        <taxon>Eukaryota</taxon>
        <taxon>Metazoa</taxon>
        <taxon>Chordata</taxon>
        <taxon>Craniata</taxon>
        <taxon>Vertebrata</taxon>
        <taxon>Euteleostomi</taxon>
        <taxon>Actinopterygii</taxon>
        <taxon>Neopterygii</taxon>
        <taxon>Teleostei</taxon>
        <taxon>Neoteleostei</taxon>
        <taxon>Acanthomorphata</taxon>
        <taxon>Ovalentaria</taxon>
        <taxon>Atherinomorphae</taxon>
        <taxon>Cyprinodontiformes</taxon>
        <taxon>Nothobranchiidae</taxon>
        <taxon>Nothobranchius</taxon>
    </lineage>
</organism>
<reference evidence="1" key="2">
    <citation type="submission" date="2016-06" db="EMBL/GenBank/DDBJ databases">
        <title>The genome of a short-lived fish provides insights into sex chromosome evolution and the genetic control of aging.</title>
        <authorList>
            <person name="Reichwald K."/>
            <person name="Felder M."/>
            <person name="Petzold A."/>
            <person name="Koch P."/>
            <person name="Groth M."/>
            <person name="Platzer M."/>
        </authorList>
    </citation>
    <scope>NUCLEOTIDE SEQUENCE</scope>
    <source>
        <tissue evidence="1">Brain</tissue>
    </source>
</reference>
<name>A0A1A8H648_9TELE</name>
<reference evidence="1" key="1">
    <citation type="submission" date="2016-05" db="EMBL/GenBank/DDBJ databases">
        <authorList>
            <person name="Lavstsen T."/>
            <person name="Jespersen J.S."/>
        </authorList>
    </citation>
    <scope>NUCLEOTIDE SEQUENCE</scope>
    <source>
        <tissue evidence="1">Brain</tissue>
    </source>
</reference>
<gene>
    <name evidence="1" type="primary">Nfu_g_1_009849</name>
</gene>
<protein>
    <submittedName>
        <fullName evidence="1">Uncharacterized protein</fullName>
    </submittedName>
</protein>